<sequence>MNRVEEFKNIVLAIAAVLASVKTALELFDRFKKNDSKND</sequence>
<gene>
    <name evidence="1" type="ORF">SD77_0602</name>
</gene>
<protein>
    <submittedName>
        <fullName evidence="1">Uncharacterized protein</fullName>
    </submittedName>
</protein>
<comment type="caution">
    <text evidence="1">The sequence shown here is derived from an EMBL/GenBank/DDBJ whole genome shotgun (WGS) entry which is preliminary data.</text>
</comment>
<organism evidence="1 2">
    <name type="scientific">Bacillus badius</name>
    <dbReference type="NCBI Taxonomy" id="1455"/>
    <lineage>
        <taxon>Bacteria</taxon>
        <taxon>Bacillati</taxon>
        <taxon>Bacillota</taxon>
        <taxon>Bacilli</taxon>
        <taxon>Bacillales</taxon>
        <taxon>Bacillaceae</taxon>
        <taxon>Pseudobacillus</taxon>
    </lineage>
</organism>
<proteinExistence type="predicted"/>
<name>A0ABR5B1C9_BACBA</name>
<evidence type="ECO:0000313" key="1">
    <source>
        <dbReference type="EMBL" id="KIL80754.1"/>
    </source>
</evidence>
<dbReference type="Proteomes" id="UP000031982">
    <property type="component" value="Unassembled WGS sequence"/>
</dbReference>
<keyword evidence="2" id="KW-1185">Reference proteome</keyword>
<accession>A0ABR5B1C9</accession>
<reference evidence="1 2" key="1">
    <citation type="submission" date="2015-01" db="EMBL/GenBank/DDBJ databases">
        <title>Genome Assembly of Bacillus badius MTCC 1458.</title>
        <authorList>
            <person name="Verma A."/>
            <person name="Khatri I."/>
            <person name="Mual P."/>
            <person name="Subramanian S."/>
            <person name="Krishnamurthi S."/>
        </authorList>
    </citation>
    <scope>NUCLEOTIDE SEQUENCE [LARGE SCALE GENOMIC DNA]</scope>
    <source>
        <strain evidence="1 2">MTCC 1458</strain>
    </source>
</reference>
<evidence type="ECO:0000313" key="2">
    <source>
        <dbReference type="Proteomes" id="UP000031982"/>
    </source>
</evidence>
<dbReference type="EMBL" id="JXLP01000001">
    <property type="protein sequence ID" value="KIL80754.1"/>
    <property type="molecule type" value="Genomic_DNA"/>
</dbReference>